<feature type="transmembrane region" description="Helical" evidence="6">
    <location>
        <begin position="114"/>
        <end position="135"/>
    </location>
</feature>
<dbReference type="GO" id="GO:0000724">
    <property type="term" value="P:double-strand break repair via homologous recombination"/>
    <property type="evidence" value="ECO:0007669"/>
    <property type="project" value="TreeGrafter"/>
</dbReference>
<dbReference type="SUPFAM" id="SSF52540">
    <property type="entry name" value="P-loop containing nucleoside triphosphate hydrolases"/>
    <property type="match status" value="1"/>
</dbReference>
<evidence type="ECO:0000256" key="4">
    <source>
        <dbReference type="ARBA" id="ARBA00034617"/>
    </source>
</evidence>
<dbReference type="Proteomes" id="UP000717696">
    <property type="component" value="Unassembled WGS sequence"/>
</dbReference>
<proteinExistence type="inferred from homology"/>
<evidence type="ECO:0000256" key="5">
    <source>
        <dbReference type="ARBA" id="ARBA00034808"/>
    </source>
</evidence>
<evidence type="ECO:0000256" key="6">
    <source>
        <dbReference type="SAM" id="Phobius"/>
    </source>
</evidence>
<protein>
    <recommendedName>
        <fullName evidence="5">DNA 3'-5' helicase</fullName>
        <ecNumber evidence="5">5.6.2.4</ecNumber>
    </recommendedName>
</protein>
<keyword evidence="8" id="KW-1185">Reference proteome</keyword>
<accession>A0A9P9CWQ9</accession>
<dbReference type="PANTHER" id="PTHR13710">
    <property type="entry name" value="DNA HELICASE RECQ FAMILY MEMBER"/>
    <property type="match status" value="1"/>
</dbReference>
<evidence type="ECO:0000256" key="1">
    <source>
        <dbReference type="ARBA" id="ARBA00005446"/>
    </source>
</evidence>
<organism evidence="7 8">
    <name type="scientific">Dactylonectria estremocensis</name>
    <dbReference type="NCBI Taxonomy" id="1079267"/>
    <lineage>
        <taxon>Eukaryota</taxon>
        <taxon>Fungi</taxon>
        <taxon>Dikarya</taxon>
        <taxon>Ascomycota</taxon>
        <taxon>Pezizomycotina</taxon>
        <taxon>Sordariomycetes</taxon>
        <taxon>Hypocreomycetidae</taxon>
        <taxon>Hypocreales</taxon>
        <taxon>Nectriaceae</taxon>
        <taxon>Dactylonectria</taxon>
    </lineage>
</organism>
<dbReference type="EMBL" id="JAGMUU010000080">
    <property type="protein sequence ID" value="KAH7108990.1"/>
    <property type="molecule type" value="Genomic_DNA"/>
</dbReference>
<dbReference type="GO" id="GO:0043138">
    <property type="term" value="F:3'-5' DNA helicase activity"/>
    <property type="evidence" value="ECO:0007669"/>
    <property type="project" value="UniProtKB-EC"/>
</dbReference>
<comment type="similarity">
    <text evidence="1">Belongs to the helicase family. RecQ subfamily.</text>
</comment>
<evidence type="ECO:0000313" key="8">
    <source>
        <dbReference type="Proteomes" id="UP000717696"/>
    </source>
</evidence>
<sequence>MAKMGYRRAAGCQRRSLGGLNTIWAHARQRGAAKADFEDADDDDDAERYEVPDDLAAAYTGQIAANYGVTIDVLKRLIAELLEVFGQQEEAMQLAAAKETPLVAILPTGGGKSLVFMVPAMLTGAGVTIVVVLYAELKQQLVTYCIDAGLDCKDWPKARDSWLRVTIVSAEAAGTDDFLQWAADLAVWGRLDRVVIDECYLTFTAANEYRGKLRALVCLRNLCCPFVFLMGMLPPLCELAFEEAMQLRNPIYIRASSHRIRV</sequence>
<keyword evidence="6" id="KW-0812">Transmembrane</keyword>
<keyword evidence="6" id="KW-0472">Membrane</keyword>
<dbReference type="EC" id="5.6.2.4" evidence="5"/>
<keyword evidence="6" id="KW-1133">Transmembrane helix</keyword>
<name>A0A9P9CWQ9_9HYPO</name>
<gene>
    <name evidence="7" type="ORF">B0J13DRAFT_614547</name>
</gene>
<keyword evidence="2" id="KW-0238">DNA-binding</keyword>
<reference evidence="7" key="1">
    <citation type="journal article" date="2021" name="Nat. Commun.">
        <title>Genetic determinants of endophytism in the Arabidopsis root mycobiome.</title>
        <authorList>
            <person name="Mesny F."/>
            <person name="Miyauchi S."/>
            <person name="Thiergart T."/>
            <person name="Pickel B."/>
            <person name="Atanasova L."/>
            <person name="Karlsson M."/>
            <person name="Huettel B."/>
            <person name="Barry K.W."/>
            <person name="Haridas S."/>
            <person name="Chen C."/>
            <person name="Bauer D."/>
            <person name="Andreopoulos W."/>
            <person name="Pangilinan J."/>
            <person name="LaButti K."/>
            <person name="Riley R."/>
            <person name="Lipzen A."/>
            <person name="Clum A."/>
            <person name="Drula E."/>
            <person name="Henrissat B."/>
            <person name="Kohler A."/>
            <person name="Grigoriev I.V."/>
            <person name="Martin F.M."/>
            <person name="Hacquard S."/>
        </authorList>
    </citation>
    <scope>NUCLEOTIDE SEQUENCE</scope>
    <source>
        <strain evidence="7">MPI-CAGE-AT-0021</strain>
    </source>
</reference>
<dbReference type="AlphaFoldDB" id="A0A9P9CWQ9"/>
<dbReference type="GO" id="GO:0005694">
    <property type="term" value="C:chromosome"/>
    <property type="evidence" value="ECO:0007669"/>
    <property type="project" value="TreeGrafter"/>
</dbReference>
<dbReference type="GO" id="GO:0003677">
    <property type="term" value="F:DNA binding"/>
    <property type="evidence" value="ECO:0007669"/>
    <property type="project" value="UniProtKB-KW"/>
</dbReference>
<comment type="catalytic activity">
    <reaction evidence="4">
        <text>Couples ATP hydrolysis with the unwinding of duplex DNA by translocating in the 3'-5' direction.</text>
        <dbReference type="EC" id="5.6.2.4"/>
    </reaction>
</comment>
<dbReference type="OrthoDB" id="3522001at2759"/>
<comment type="caution">
    <text evidence="7">The sequence shown here is derived from an EMBL/GenBank/DDBJ whole genome shotgun (WGS) entry which is preliminary data.</text>
</comment>
<dbReference type="PANTHER" id="PTHR13710:SF105">
    <property type="entry name" value="ATP-DEPENDENT DNA HELICASE Q1"/>
    <property type="match status" value="1"/>
</dbReference>
<evidence type="ECO:0000256" key="2">
    <source>
        <dbReference type="ARBA" id="ARBA00023125"/>
    </source>
</evidence>
<dbReference type="GO" id="GO:0005737">
    <property type="term" value="C:cytoplasm"/>
    <property type="evidence" value="ECO:0007669"/>
    <property type="project" value="TreeGrafter"/>
</dbReference>
<evidence type="ECO:0000256" key="3">
    <source>
        <dbReference type="ARBA" id="ARBA00023235"/>
    </source>
</evidence>
<dbReference type="GO" id="GO:0009378">
    <property type="term" value="F:four-way junction helicase activity"/>
    <property type="evidence" value="ECO:0007669"/>
    <property type="project" value="TreeGrafter"/>
</dbReference>
<keyword evidence="3" id="KW-0413">Isomerase</keyword>
<evidence type="ECO:0000313" key="7">
    <source>
        <dbReference type="EMBL" id="KAH7108990.1"/>
    </source>
</evidence>
<dbReference type="InterPro" id="IPR027417">
    <property type="entry name" value="P-loop_NTPase"/>
</dbReference>
<dbReference type="Gene3D" id="3.40.50.300">
    <property type="entry name" value="P-loop containing nucleotide triphosphate hydrolases"/>
    <property type="match status" value="1"/>
</dbReference>